<dbReference type="InterPro" id="IPR014729">
    <property type="entry name" value="Rossmann-like_a/b/a_fold"/>
</dbReference>
<dbReference type="EMBL" id="CP046566">
    <property type="protein sequence ID" value="QGW27640.1"/>
    <property type="molecule type" value="Genomic_DNA"/>
</dbReference>
<keyword evidence="2 5" id="KW-0285">Flavoprotein</keyword>
<dbReference type="InterPro" id="IPR018394">
    <property type="entry name" value="DNA_photolyase_1_CS_C"/>
</dbReference>
<dbReference type="GO" id="GO:0071949">
    <property type="term" value="F:FAD binding"/>
    <property type="evidence" value="ECO:0007669"/>
    <property type="project" value="TreeGrafter"/>
</dbReference>
<dbReference type="SUPFAM" id="SSF48173">
    <property type="entry name" value="Cryptochrome/photolyase FAD-binding domain"/>
    <property type="match status" value="1"/>
</dbReference>
<feature type="binding site" evidence="5">
    <location>
        <position position="227"/>
    </location>
    <ligand>
        <name>FAD</name>
        <dbReference type="ChEBI" id="CHEBI:57692"/>
    </ligand>
</feature>
<protein>
    <submittedName>
        <fullName evidence="7">Deoxyribodipyrimidine photolyase</fullName>
    </submittedName>
</protein>
<dbReference type="PANTHER" id="PTHR11455:SF9">
    <property type="entry name" value="CRYPTOCHROME CIRCADIAN CLOCK 5 ISOFORM X1"/>
    <property type="match status" value="1"/>
</dbReference>
<keyword evidence="8" id="KW-1185">Reference proteome</keyword>
<keyword evidence="3 5" id="KW-0274">FAD</keyword>
<dbReference type="Gene3D" id="1.10.579.10">
    <property type="entry name" value="DNA Cyclobutane Dipyrimidine Photolyase, subunit A, domain 3"/>
    <property type="match status" value="1"/>
</dbReference>
<reference evidence="7 8" key="1">
    <citation type="submission" date="2019-11" db="EMBL/GenBank/DDBJ databases">
        <authorList>
            <person name="Im W.T."/>
        </authorList>
    </citation>
    <scope>NUCLEOTIDE SEQUENCE [LARGE SCALE GENOMIC DNA]</scope>
    <source>
        <strain evidence="7 8">SB-02</strain>
    </source>
</reference>
<evidence type="ECO:0000259" key="6">
    <source>
        <dbReference type="PROSITE" id="PS51645"/>
    </source>
</evidence>
<dbReference type="Gene3D" id="3.40.50.620">
    <property type="entry name" value="HUPs"/>
    <property type="match status" value="1"/>
</dbReference>
<dbReference type="GO" id="GO:0003677">
    <property type="term" value="F:DNA binding"/>
    <property type="evidence" value="ECO:0007669"/>
    <property type="project" value="TreeGrafter"/>
</dbReference>
<dbReference type="InterPro" id="IPR005101">
    <property type="entry name" value="Cryptochr/Photolyase_FAD-bd"/>
</dbReference>
<dbReference type="GO" id="GO:0009416">
    <property type="term" value="P:response to light stimulus"/>
    <property type="evidence" value="ECO:0007669"/>
    <property type="project" value="TreeGrafter"/>
</dbReference>
<evidence type="ECO:0000256" key="1">
    <source>
        <dbReference type="ARBA" id="ARBA00001932"/>
    </source>
</evidence>
<dbReference type="GO" id="GO:0006139">
    <property type="term" value="P:nucleobase-containing compound metabolic process"/>
    <property type="evidence" value="ECO:0007669"/>
    <property type="project" value="UniProtKB-ARBA"/>
</dbReference>
<evidence type="ECO:0000256" key="4">
    <source>
        <dbReference type="ARBA" id="ARBA00022991"/>
    </source>
</evidence>
<dbReference type="InterPro" id="IPR002081">
    <property type="entry name" value="Cryptochrome/DNA_photolyase_1"/>
</dbReference>
<dbReference type="GO" id="GO:0003904">
    <property type="term" value="F:deoxyribodipyrimidine photo-lyase activity"/>
    <property type="evidence" value="ECO:0007669"/>
    <property type="project" value="TreeGrafter"/>
</dbReference>
<dbReference type="Pfam" id="PF03441">
    <property type="entry name" value="FAD_binding_7"/>
    <property type="match status" value="1"/>
</dbReference>
<evidence type="ECO:0000313" key="8">
    <source>
        <dbReference type="Proteomes" id="UP000426027"/>
    </source>
</evidence>
<dbReference type="RefSeq" id="WP_157477596.1">
    <property type="nucleotide sequence ID" value="NZ_CP046566.1"/>
</dbReference>
<accession>A0A6I6GBT0</accession>
<dbReference type="PROSITE" id="PS51645">
    <property type="entry name" value="PHR_CRY_ALPHA_BETA"/>
    <property type="match status" value="1"/>
</dbReference>
<evidence type="ECO:0000256" key="3">
    <source>
        <dbReference type="ARBA" id="ARBA00022827"/>
    </source>
</evidence>
<feature type="binding site" evidence="5">
    <location>
        <position position="279"/>
    </location>
    <ligand>
        <name>FAD</name>
        <dbReference type="ChEBI" id="CHEBI:57692"/>
    </ligand>
</feature>
<keyword evidence="4" id="KW-0157">Chromophore</keyword>
<dbReference type="InterPro" id="IPR036155">
    <property type="entry name" value="Crypto/Photolyase_N_sf"/>
</dbReference>
<dbReference type="GO" id="GO:0006950">
    <property type="term" value="P:response to stress"/>
    <property type="evidence" value="ECO:0007669"/>
    <property type="project" value="UniProtKB-ARBA"/>
</dbReference>
<keyword evidence="7" id="KW-0456">Lyase</keyword>
<dbReference type="Pfam" id="PF00875">
    <property type="entry name" value="DNA_photolyase"/>
    <property type="match status" value="1"/>
</dbReference>
<evidence type="ECO:0000256" key="2">
    <source>
        <dbReference type="ARBA" id="ARBA00022630"/>
    </source>
</evidence>
<gene>
    <name evidence="7" type="ORF">GLV81_05615</name>
</gene>
<comment type="cofactor">
    <cofactor evidence="1">
        <name>(6R)-5,10-methylene-5,6,7,8-tetrahydrofolate</name>
        <dbReference type="ChEBI" id="CHEBI:15636"/>
    </cofactor>
</comment>
<organism evidence="7 8">
    <name type="scientific">Phnomibacter ginsenosidimutans</name>
    <dbReference type="NCBI Taxonomy" id="2676868"/>
    <lineage>
        <taxon>Bacteria</taxon>
        <taxon>Pseudomonadati</taxon>
        <taxon>Bacteroidota</taxon>
        <taxon>Chitinophagia</taxon>
        <taxon>Chitinophagales</taxon>
        <taxon>Chitinophagaceae</taxon>
        <taxon>Phnomibacter</taxon>
    </lineage>
</organism>
<dbReference type="KEGG" id="fls:GLV81_05615"/>
<evidence type="ECO:0000313" key="7">
    <source>
        <dbReference type="EMBL" id="QGW27640.1"/>
    </source>
</evidence>
<dbReference type="SUPFAM" id="SSF52425">
    <property type="entry name" value="Cryptochrome/photolyase, N-terminal domain"/>
    <property type="match status" value="1"/>
</dbReference>
<dbReference type="Gene3D" id="1.25.40.80">
    <property type="match status" value="1"/>
</dbReference>
<dbReference type="Proteomes" id="UP000426027">
    <property type="component" value="Chromosome"/>
</dbReference>
<evidence type="ECO:0000256" key="5">
    <source>
        <dbReference type="PIRSR" id="PIRSR602081-1"/>
    </source>
</evidence>
<dbReference type="InterPro" id="IPR006050">
    <property type="entry name" value="DNA_photolyase_N"/>
</dbReference>
<dbReference type="PROSITE" id="PS00394">
    <property type="entry name" value="DNA_PHOTOLYASES_1_1"/>
    <property type="match status" value="1"/>
</dbReference>
<feature type="domain" description="Photolyase/cryptochrome alpha/beta" evidence="6">
    <location>
        <begin position="17"/>
        <end position="145"/>
    </location>
</feature>
<dbReference type="PANTHER" id="PTHR11455">
    <property type="entry name" value="CRYPTOCHROME"/>
    <property type="match status" value="1"/>
</dbReference>
<comment type="cofactor">
    <cofactor evidence="5">
        <name>FAD</name>
        <dbReference type="ChEBI" id="CHEBI:57692"/>
    </cofactor>
    <text evidence="5">Binds 1 FAD per subunit.</text>
</comment>
<dbReference type="InterPro" id="IPR036134">
    <property type="entry name" value="Crypto/Photolyase_FAD-like_sf"/>
</dbReference>
<dbReference type="AlphaFoldDB" id="A0A6I6GBT0"/>
<sequence length="507" mass="58564">MSEPLMPLIVDGIMRQAVVVVWLKRDLRWQDHAPLQMAIDTGLPVLPLYVFEPALLQVPDSDVRHWWFVWQSLQAMQQAQPAVPILKLHAAVPDAFHWLLQHYDIKGLYSHQETGNDLTFQRDKWVAKFCQSNNILWQETADRGVQRGLRRRQQWNQQWMAYMEAPICQPAFDRAVWASLPANGPFVHSFDELFPAFSSLQMQRQPGGSAAGWLYLNGFLKERGLLYQKHISKPLLSRTSCSRLSPYLAYGNLSIRQVWQATQQRIAEEPSMKRPLRFFSQRLLWHSHFVQKLETRPGLEFANTNDGFNAVRQTVNDEFVAAWQHGQTGIPMVDACMRCVVATGYLNFRMRAMLVSFFTHHGWQPWQAGVHWLARQFLDYEPGIHFPQFQMQAGVTGINTIRIYNPIKQGLDHDAEGQFIRQWVPELAKVPSPFIHQPWMLNVFEQREFGVALGSSYPAPILEVDMAARHAREQLWQLKKSSTVRQANQNILGTLTSRRTEEDAMGA</sequence>
<proteinExistence type="predicted"/>
<name>A0A6I6GBT0_9BACT</name>